<evidence type="ECO:0000313" key="1">
    <source>
        <dbReference type="EMBL" id="KAH7518702.1"/>
    </source>
</evidence>
<name>A0A978UV02_ZIZJJ</name>
<reference evidence="1" key="1">
    <citation type="journal article" date="2021" name="Front. Plant Sci.">
        <title>Chromosome-Scale Genome Assembly for Chinese Sour Jujube and Insights Into Its Genome Evolution and Domestication Signature.</title>
        <authorList>
            <person name="Shen L.-Y."/>
            <person name="Luo H."/>
            <person name="Wang X.-L."/>
            <person name="Wang X.-M."/>
            <person name="Qiu X.-J."/>
            <person name="Liu H."/>
            <person name="Zhou S.-S."/>
            <person name="Jia K.-H."/>
            <person name="Nie S."/>
            <person name="Bao Y.-T."/>
            <person name="Zhang R.-G."/>
            <person name="Yun Q.-Z."/>
            <person name="Chai Y.-H."/>
            <person name="Lu J.-Y."/>
            <person name="Li Y."/>
            <person name="Zhao S.-W."/>
            <person name="Mao J.-F."/>
            <person name="Jia S.-G."/>
            <person name="Mao Y.-M."/>
        </authorList>
    </citation>
    <scope>NUCLEOTIDE SEQUENCE</scope>
    <source>
        <strain evidence="1">AT0</strain>
        <tissue evidence="1">Leaf</tissue>
    </source>
</reference>
<dbReference type="Proteomes" id="UP000813462">
    <property type="component" value="Unassembled WGS sequence"/>
</dbReference>
<sequence length="145" mass="16972">MEKNLALEEEKEENALVREKGKFDSITLMDLASKLSEKESDDLRLVLVKYKTYRILERHQTVLVVQDYIQEFLNRLQKSNYSSTRFQLIVDDLKYGDVNGSDESKLSIEMKSMAFYLLCGLVHSLRKTMLVDVIENLPKDWFLSL</sequence>
<dbReference type="AlphaFoldDB" id="A0A978UV02"/>
<proteinExistence type="predicted"/>
<accession>A0A978UV02</accession>
<protein>
    <submittedName>
        <fullName evidence="1">Uncharacterized protein</fullName>
    </submittedName>
</protein>
<dbReference type="EMBL" id="JAEACU010000009">
    <property type="protein sequence ID" value="KAH7518702.1"/>
    <property type="molecule type" value="Genomic_DNA"/>
</dbReference>
<evidence type="ECO:0000313" key="2">
    <source>
        <dbReference type="Proteomes" id="UP000813462"/>
    </source>
</evidence>
<comment type="caution">
    <text evidence="1">The sequence shown here is derived from an EMBL/GenBank/DDBJ whole genome shotgun (WGS) entry which is preliminary data.</text>
</comment>
<gene>
    <name evidence="1" type="ORF">FEM48_Zijuj09G0199000</name>
</gene>
<organism evidence="1 2">
    <name type="scientific">Ziziphus jujuba var. spinosa</name>
    <dbReference type="NCBI Taxonomy" id="714518"/>
    <lineage>
        <taxon>Eukaryota</taxon>
        <taxon>Viridiplantae</taxon>
        <taxon>Streptophyta</taxon>
        <taxon>Embryophyta</taxon>
        <taxon>Tracheophyta</taxon>
        <taxon>Spermatophyta</taxon>
        <taxon>Magnoliopsida</taxon>
        <taxon>eudicotyledons</taxon>
        <taxon>Gunneridae</taxon>
        <taxon>Pentapetalae</taxon>
        <taxon>rosids</taxon>
        <taxon>fabids</taxon>
        <taxon>Rosales</taxon>
        <taxon>Rhamnaceae</taxon>
        <taxon>Paliureae</taxon>
        <taxon>Ziziphus</taxon>
    </lineage>
</organism>